<dbReference type="Proteomes" id="UP000075391">
    <property type="component" value="Unassembled WGS sequence"/>
</dbReference>
<dbReference type="OrthoDB" id="5471509at2"/>
<evidence type="ECO:0000313" key="3">
    <source>
        <dbReference type="EMBL" id="KYG61834.1"/>
    </source>
</evidence>
<keyword evidence="2" id="KW-0732">Signal</keyword>
<gene>
    <name evidence="3" type="ORF">AZI85_06345</name>
</gene>
<dbReference type="EMBL" id="LUKF01000016">
    <property type="protein sequence ID" value="KYG61834.1"/>
    <property type="molecule type" value="Genomic_DNA"/>
</dbReference>
<dbReference type="AlphaFoldDB" id="A0A150WFU0"/>
<name>A0A150WFU0_BDEBC</name>
<evidence type="ECO:0000256" key="2">
    <source>
        <dbReference type="SAM" id="SignalP"/>
    </source>
</evidence>
<evidence type="ECO:0000313" key="4">
    <source>
        <dbReference type="Proteomes" id="UP000075391"/>
    </source>
</evidence>
<accession>A0A150WFU0</accession>
<organism evidence="3 4">
    <name type="scientific">Bdellovibrio bacteriovorus</name>
    <dbReference type="NCBI Taxonomy" id="959"/>
    <lineage>
        <taxon>Bacteria</taxon>
        <taxon>Pseudomonadati</taxon>
        <taxon>Bdellovibrionota</taxon>
        <taxon>Bdellovibrionia</taxon>
        <taxon>Bdellovibrionales</taxon>
        <taxon>Pseudobdellovibrionaceae</taxon>
        <taxon>Bdellovibrio</taxon>
    </lineage>
</organism>
<protein>
    <recommendedName>
        <fullName evidence="5">Helix-turn-helix domain-containing protein</fullName>
    </recommendedName>
</protein>
<feature type="region of interest" description="Disordered" evidence="1">
    <location>
        <begin position="113"/>
        <end position="171"/>
    </location>
</feature>
<feature type="signal peptide" evidence="2">
    <location>
        <begin position="1"/>
        <end position="22"/>
    </location>
</feature>
<proteinExistence type="predicted"/>
<evidence type="ECO:0000256" key="1">
    <source>
        <dbReference type="SAM" id="MobiDB-lite"/>
    </source>
</evidence>
<sequence length="171" mass="19470">MNNKLILSVLVLALTNPMLARAEDEITAAETQITEEATQPDYEARLKEKYSLTDEQIQAMKDSKISESQFAVVGALSKESGKTVDEILKMRTEDKMGWGKIAKELGLHPSTIGQAVSGMNRQDAKAHEKHESRDSKKEMREARKEERKQMRAEKKEERKQAKAQRKDKKVQ</sequence>
<feature type="chain" id="PRO_5007572930" description="Helix-turn-helix domain-containing protein" evidence="2">
    <location>
        <begin position="23"/>
        <end position="171"/>
    </location>
</feature>
<reference evidence="3 4" key="1">
    <citation type="submission" date="2016-03" db="EMBL/GenBank/DDBJ databases">
        <authorList>
            <person name="Ploux O."/>
        </authorList>
    </citation>
    <scope>NUCLEOTIDE SEQUENCE [LARGE SCALE GENOMIC DNA]</scope>
    <source>
        <strain evidence="3 4">BER2</strain>
    </source>
</reference>
<comment type="caution">
    <text evidence="3">The sequence shown here is derived from an EMBL/GenBank/DDBJ whole genome shotgun (WGS) entry which is preliminary data.</text>
</comment>
<evidence type="ECO:0008006" key="5">
    <source>
        <dbReference type="Google" id="ProtNLM"/>
    </source>
</evidence>
<feature type="compositionally biased region" description="Basic and acidic residues" evidence="1">
    <location>
        <begin position="122"/>
        <end position="160"/>
    </location>
</feature>
<dbReference type="RefSeq" id="WP_063243982.1">
    <property type="nucleotide sequence ID" value="NZ_LUKF01000016.1"/>
</dbReference>
<feature type="compositionally biased region" description="Basic residues" evidence="1">
    <location>
        <begin position="161"/>
        <end position="171"/>
    </location>
</feature>